<feature type="domain" description="COX aromatic rich motif" evidence="1">
    <location>
        <begin position="5"/>
        <end position="23"/>
    </location>
</feature>
<gene>
    <name evidence="2" type="ORF">JFY56_19295</name>
</gene>
<evidence type="ECO:0000259" key="1">
    <source>
        <dbReference type="Pfam" id="PF06481"/>
    </source>
</evidence>
<evidence type="ECO:0000313" key="2">
    <source>
        <dbReference type="EMBL" id="MBO3277367.1"/>
    </source>
</evidence>
<dbReference type="InterPro" id="IPR010514">
    <property type="entry name" value="COX_ARM"/>
</dbReference>
<dbReference type="Pfam" id="PF06481">
    <property type="entry name" value="COX_ARM"/>
    <property type="match status" value="1"/>
</dbReference>
<sequence>MGFLWQKIEKPNIRHPVRYFAQVLAYSRS</sequence>
<dbReference type="RefSeq" id="WP_208315671.1">
    <property type="nucleotide sequence ID" value="NZ_JAELYA010000008.1"/>
</dbReference>
<protein>
    <submittedName>
        <fullName evidence="2">COX aromatic rich motif-containing protein</fullName>
    </submittedName>
</protein>
<name>A0ABS3TUM7_9PSED</name>
<evidence type="ECO:0000313" key="3">
    <source>
        <dbReference type="Proteomes" id="UP000669060"/>
    </source>
</evidence>
<accession>A0ABS3TUM7</accession>
<reference evidence="2 3" key="1">
    <citation type="submission" date="2020-12" db="EMBL/GenBank/DDBJ databases">
        <title>Pseudomonas schmalbachii sp. nov. isolated from millipede gut.</title>
        <authorList>
            <person name="Shelomi M."/>
        </authorList>
    </citation>
    <scope>NUCLEOTIDE SEQUENCE [LARGE SCALE GENOMIC DNA]</scope>
    <source>
        <strain evidence="2 3">Milli4</strain>
    </source>
</reference>
<comment type="caution">
    <text evidence="2">The sequence shown here is derived from an EMBL/GenBank/DDBJ whole genome shotgun (WGS) entry which is preliminary data.</text>
</comment>
<dbReference type="EMBL" id="JAELYA010000008">
    <property type="protein sequence ID" value="MBO3277367.1"/>
    <property type="molecule type" value="Genomic_DNA"/>
</dbReference>
<proteinExistence type="predicted"/>
<dbReference type="Proteomes" id="UP000669060">
    <property type="component" value="Unassembled WGS sequence"/>
</dbReference>
<keyword evidence="3" id="KW-1185">Reference proteome</keyword>
<organism evidence="2 3">
    <name type="scientific">Pseudomonas schmalbachii</name>
    <dbReference type="NCBI Taxonomy" id="2816993"/>
    <lineage>
        <taxon>Bacteria</taxon>
        <taxon>Pseudomonadati</taxon>
        <taxon>Pseudomonadota</taxon>
        <taxon>Gammaproteobacteria</taxon>
        <taxon>Pseudomonadales</taxon>
        <taxon>Pseudomonadaceae</taxon>
        <taxon>Pseudomonas</taxon>
    </lineage>
</organism>